<evidence type="ECO:0000313" key="1">
    <source>
        <dbReference type="EMBL" id="KAK0383881.1"/>
    </source>
</evidence>
<organism evidence="1 2">
    <name type="scientific">Sarocladium strictum</name>
    <name type="common">Black bundle disease fungus</name>
    <name type="synonym">Acremonium strictum</name>
    <dbReference type="NCBI Taxonomy" id="5046"/>
    <lineage>
        <taxon>Eukaryota</taxon>
        <taxon>Fungi</taxon>
        <taxon>Dikarya</taxon>
        <taxon>Ascomycota</taxon>
        <taxon>Pezizomycotina</taxon>
        <taxon>Sordariomycetes</taxon>
        <taxon>Hypocreomycetidae</taxon>
        <taxon>Hypocreales</taxon>
        <taxon>Sarocladiaceae</taxon>
        <taxon>Sarocladium</taxon>
    </lineage>
</organism>
<name>A0AA39L471_SARSR</name>
<evidence type="ECO:0000313" key="2">
    <source>
        <dbReference type="Proteomes" id="UP001175261"/>
    </source>
</evidence>
<reference evidence="1" key="1">
    <citation type="submission" date="2022-10" db="EMBL/GenBank/DDBJ databases">
        <title>Determination and structural analysis of whole genome sequence of Sarocladium strictum F4-1.</title>
        <authorList>
            <person name="Hu L."/>
            <person name="Jiang Y."/>
        </authorList>
    </citation>
    <scope>NUCLEOTIDE SEQUENCE</scope>
    <source>
        <strain evidence="1">F4-1</strain>
    </source>
</reference>
<dbReference type="InterPro" id="IPR032710">
    <property type="entry name" value="NTF2-like_dom_sf"/>
</dbReference>
<proteinExistence type="predicted"/>
<dbReference type="GO" id="GO:0030638">
    <property type="term" value="P:polyketide metabolic process"/>
    <property type="evidence" value="ECO:0007669"/>
    <property type="project" value="InterPro"/>
</dbReference>
<dbReference type="AlphaFoldDB" id="A0AA39L471"/>
<dbReference type="EMBL" id="JAPDFR010000008">
    <property type="protein sequence ID" value="KAK0383881.1"/>
    <property type="molecule type" value="Genomic_DNA"/>
</dbReference>
<dbReference type="InterPro" id="IPR009959">
    <property type="entry name" value="Cyclase_SnoaL-like"/>
</dbReference>
<gene>
    <name evidence="1" type="ORF">NLU13_7973</name>
</gene>
<accession>A0AA39L471</accession>
<dbReference type="Proteomes" id="UP001175261">
    <property type="component" value="Unassembled WGS sequence"/>
</dbReference>
<dbReference type="Gene3D" id="3.10.450.50">
    <property type="match status" value="1"/>
</dbReference>
<keyword evidence="2" id="KW-1185">Reference proteome</keyword>
<protein>
    <submittedName>
        <fullName evidence="1">Uncharacterized protein</fullName>
    </submittedName>
</protein>
<dbReference type="SUPFAM" id="SSF54427">
    <property type="entry name" value="NTF2-like"/>
    <property type="match status" value="1"/>
</dbReference>
<dbReference type="PANTHER" id="PTHR38436:SF3">
    <property type="entry name" value="CARBOXYMETHYLENEBUTENOLIDASE-RELATED"/>
    <property type="match status" value="1"/>
</dbReference>
<dbReference type="PANTHER" id="PTHR38436">
    <property type="entry name" value="POLYKETIDE CYCLASE SNOAL-LIKE DOMAIN"/>
    <property type="match status" value="1"/>
</dbReference>
<sequence length="414" mass="45897">MIDSKYDQLPFLPETRLEQVADGITLCHPLSRRGHGPGFIVVVPTTGTIDSKTLAIKDGVPSPLMKYAEEGFTTVEITEKALDAATNSLSVACAAVSACSSTTPKDAIGLIAYTPDLWNRISSALAAFPQIRGAGVYGDLPSLPSLNPSPVPFVQHVAGKSPTLLPGGDGVTAYEYPDVTSALFAVPFQPQFDYSSEAVSHTRNLMFFKKLLNGPYFDLEALWDEHTYYEFENRSLECTMGTMVQEPYVNHVPTLTGGTGREKLTAFYRDHFIFHNPDDVVTTLTSRSTGIDRVIDEFLFQCTHVSTIDWLAPGIPGTGRKLCIPFIAVVNIRGDRLYHEHIWWDQGTVLKQLGLMPDYLPLPTPISSKDEPTPRGRFEYRVPAMGIETAQKLKDRNSVESNQMFEYKVRQIEN</sequence>
<comment type="caution">
    <text evidence="1">The sequence shown here is derived from an EMBL/GenBank/DDBJ whole genome shotgun (WGS) entry which is preliminary data.</text>
</comment>